<name>A0A0C9ZQW0_9AGAM</name>
<evidence type="ECO:0000313" key="5">
    <source>
        <dbReference type="Proteomes" id="UP000054485"/>
    </source>
</evidence>
<keyword evidence="5" id="KW-1185">Reference proteome</keyword>
<dbReference type="InParanoid" id="A0A0C9ZQW0"/>
<proteinExistence type="inferred from homology"/>
<dbReference type="Pfam" id="PF03061">
    <property type="entry name" value="4HBT"/>
    <property type="match status" value="1"/>
</dbReference>
<feature type="domain" description="Thioesterase" evidence="3">
    <location>
        <begin position="126"/>
        <end position="205"/>
    </location>
</feature>
<dbReference type="OrthoDB" id="2831072at2759"/>
<evidence type="ECO:0000259" key="3">
    <source>
        <dbReference type="Pfam" id="PF03061"/>
    </source>
</evidence>
<comment type="similarity">
    <text evidence="1">Belongs to the thioesterase PaaI family.</text>
</comment>
<evidence type="ECO:0000256" key="2">
    <source>
        <dbReference type="ARBA" id="ARBA00022801"/>
    </source>
</evidence>
<evidence type="ECO:0000313" key="4">
    <source>
        <dbReference type="EMBL" id="KIK40090.1"/>
    </source>
</evidence>
<dbReference type="CDD" id="cd03443">
    <property type="entry name" value="PaaI_thioesterase"/>
    <property type="match status" value="1"/>
</dbReference>
<dbReference type="PANTHER" id="PTHR21660">
    <property type="entry name" value="THIOESTERASE SUPERFAMILY MEMBER-RELATED"/>
    <property type="match status" value="1"/>
</dbReference>
<reference evidence="5" key="2">
    <citation type="submission" date="2015-01" db="EMBL/GenBank/DDBJ databases">
        <title>Evolutionary Origins and Diversification of the Mycorrhizal Mutualists.</title>
        <authorList>
            <consortium name="DOE Joint Genome Institute"/>
            <consortium name="Mycorrhizal Genomics Consortium"/>
            <person name="Kohler A."/>
            <person name="Kuo A."/>
            <person name="Nagy L.G."/>
            <person name="Floudas D."/>
            <person name="Copeland A."/>
            <person name="Barry K.W."/>
            <person name="Cichocki N."/>
            <person name="Veneault-Fourrey C."/>
            <person name="LaButti K."/>
            <person name="Lindquist E.A."/>
            <person name="Lipzen A."/>
            <person name="Lundell T."/>
            <person name="Morin E."/>
            <person name="Murat C."/>
            <person name="Riley R."/>
            <person name="Ohm R."/>
            <person name="Sun H."/>
            <person name="Tunlid A."/>
            <person name="Henrissat B."/>
            <person name="Grigoriev I.V."/>
            <person name="Hibbett D.S."/>
            <person name="Martin F."/>
        </authorList>
    </citation>
    <scope>NUCLEOTIDE SEQUENCE [LARGE SCALE GENOMIC DNA]</scope>
    <source>
        <strain evidence="5">UH-Slu-Lm8-n1</strain>
    </source>
</reference>
<dbReference type="InterPro" id="IPR029069">
    <property type="entry name" value="HotDog_dom_sf"/>
</dbReference>
<dbReference type="InterPro" id="IPR039298">
    <property type="entry name" value="ACOT13"/>
</dbReference>
<dbReference type="STRING" id="930992.A0A0C9ZQW0"/>
<reference evidence="4 5" key="1">
    <citation type="submission" date="2014-04" db="EMBL/GenBank/DDBJ databases">
        <authorList>
            <consortium name="DOE Joint Genome Institute"/>
            <person name="Kuo A."/>
            <person name="Ruytinx J."/>
            <person name="Rineau F."/>
            <person name="Colpaert J."/>
            <person name="Kohler A."/>
            <person name="Nagy L.G."/>
            <person name="Floudas D."/>
            <person name="Copeland A."/>
            <person name="Barry K.W."/>
            <person name="Cichocki N."/>
            <person name="Veneault-Fourrey C."/>
            <person name="LaButti K."/>
            <person name="Lindquist E.A."/>
            <person name="Lipzen A."/>
            <person name="Lundell T."/>
            <person name="Morin E."/>
            <person name="Murat C."/>
            <person name="Sun H."/>
            <person name="Tunlid A."/>
            <person name="Henrissat B."/>
            <person name="Grigoriev I.V."/>
            <person name="Hibbett D.S."/>
            <person name="Martin F."/>
            <person name="Nordberg H.P."/>
            <person name="Cantor M.N."/>
            <person name="Hua S.X."/>
        </authorList>
    </citation>
    <scope>NUCLEOTIDE SEQUENCE [LARGE SCALE GENOMIC DNA]</scope>
    <source>
        <strain evidence="4 5">UH-Slu-Lm8-n1</strain>
    </source>
</reference>
<dbReference type="GO" id="GO:0047617">
    <property type="term" value="F:fatty acyl-CoA hydrolase activity"/>
    <property type="evidence" value="ECO:0007669"/>
    <property type="project" value="InterPro"/>
</dbReference>
<dbReference type="InterPro" id="IPR006683">
    <property type="entry name" value="Thioestr_dom"/>
</dbReference>
<protein>
    <recommendedName>
        <fullName evidence="3">Thioesterase domain-containing protein</fullName>
    </recommendedName>
</protein>
<dbReference type="HOGENOM" id="CLU_085799_2_0_1"/>
<keyword evidence="2" id="KW-0378">Hydrolase</keyword>
<accession>A0A0C9ZQW0</accession>
<evidence type="ECO:0000256" key="1">
    <source>
        <dbReference type="ARBA" id="ARBA00008324"/>
    </source>
</evidence>
<dbReference type="SUPFAM" id="SSF54637">
    <property type="entry name" value="Thioesterase/thiol ester dehydrase-isomerase"/>
    <property type="match status" value="1"/>
</dbReference>
<gene>
    <name evidence="4" type="ORF">CY34DRAFT_286859</name>
</gene>
<dbReference type="Proteomes" id="UP000054485">
    <property type="component" value="Unassembled WGS sequence"/>
</dbReference>
<dbReference type="PANTHER" id="PTHR21660:SF1">
    <property type="entry name" value="ACYL-COENZYME A THIOESTERASE 13"/>
    <property type="match status" value="1"/>
</dbReference>
<sequence>MLANLESLCDGYIHQYSQTSKQGFAASMLSAQADFNQMKPEDNVDTSQVKGNISPEVKLAMLDSLAQPSHVLRTTGKPFRGFKSEFVSRMQLAEASVLSKAEEPDKLEGRVVFEVTVDEDMLNEVGTMHGGCLAMIIEICSPMPIYILRASTGNTYGVFGVQQSLNIVFHSPGVPGDKLRIVSTTLTLGSRARSGRCEVWNVTRRRLVASAGYINMVPSESSKL</sequence>
<organism evidence="4 5">
    <name type="scientific">Suillus luteus UH-Slu-Lm8-n1</name>
    <dbReference type="NCBI Taxonomy" id="930992"/>
    <lineage>
        <taxon>Eukaryota</taxon>
        <taxon>Fungi</taxon>
        <taxon>Dikarya</taxon>
        <taxon>Basidiomycota</taxon>
        <taxon>Agaricomycotina</taxon>
        <taxon>Agaricomycetes</taxon>
        <taxon>Agaricomycetidae</taxon>
        <taxon>Boletales</taxon>
        <taxon>Suillineae</taxon>
        <taxon>Suillaceae</taxon>
        <taxon>Suillus</taxon>
    </lineage>
</organism>
<dbReference type="EMBL" id="KN835316">
    <property type="protein sequence ID" value="KIK40090.1"/>
    <property type="molecule type" value="Genomic_DNA"/>
</dbReference>
<dbReference type="AlphaFoldDB" id="A0A0C9ZQW0"/>
<dbReference type="Gene3D" id="3.10.129.10">
    <property type="entry name" value="Hotdog Thioesterase"/>
    <property type="match status" value="1"/>
</dbReference>